<evidence type="ECO:0000313" key="5">
    <source>
        <dbReference type="EMBL" id="KAJ3435727.1"/>
    </source>
</evidence>
<dbReference type="AlphaFoldDB" id="A0AAV7Z424"/>
<evidence type="ECO:0000256" key="3">
    <source>
        <dbReference type="SAM" id="Phobius"/>
    </source>
</evidence>
<evidence type="ECO:0000313" key="6">
    <source>
        <dbReference type="Proteomes" id="UP001146793"/>
    </source>
</evidence>
<evidence type="ECO:0000256" key="2">
    <source>
        <dbReference type="ARBA" id="ARBA00022737"/>
    </source>
</evidence>
<dbReference type="PANTHER" id="PTHR46228:SF2">
    <property type="entry name" value="KELCH REPEAT PROTEIN (AFU_ORTHOLOGUE AFUA_4G14350)"/>
    <property type="match status" value="1"/>
</dbReference>
<name>A0AAV7Z424_9EUKA</name>
<feature type="transmembrane region" description="Helical" evidence="3">
    <location>
        <begin position="361"/>
        <end position="382"/>
    </location>
</feature>
<accession>A0AAV7Z424</accession>
<keyword evidence="1" id="KW-0880">Kelch repeat</keyword>
<comment type="caution">
    <text evidence="5">The sequence shown here is derived from an EMBL/GenBank/DDBJ whole genome shotgun (WGS) entry which is preliminary data.</text>
</comment>
<keyword evidence="3" id="KW-1133">Transmembrane helix</keyword>
<sequence length="383" mass="44065">MKNLIILLILITSCLCLQQWTKMETKTNGQECTPRYKHAIVEVSDNTHYLFGGRCQGWLCFLNDTYKLEFHDDVAEFTEITVNGQTPSSRFGSCDQFYDDKMYVIGGASYQDDDTLILFDDVWELDISTHTWTQIETTGDAPTARYGHSCVVEDDSIYFFGGATGKKAFSNETWRISLSDHTWEKLSPEIAPPPRYGHSSHVFNKEYTDDQNKLNVWGGRIKANGDAVYLNDMWEYCFQTNTWEQIIPTDYNNIPTGRFEFAYNGGEGGKILNIMGGMHFTVAEKEAYNDFWSFDRETLNWEELDQGDNPPSTMYGHSGHSNFHIFGGKNGHYEDEEEIYNDIWVYNYLQNENENVISSGAFTQISNMLAIGTLLLIFIFFFH</sequence>
<keyword evidence="3" id="KW-0472">Membrane</keyword>
<feature type="chain" id="PRO_5043563659" evidence="4">
    <location>
        <begin position="17"/>
        <end position="383"/>
    </location>
</feature>
<evidence type="ECO:0000256" key="1">
    <source>
        <dbReference type="ARBA" id="ARBA00022441"/>
    </source>
</evidence>
<dbReference type="Pfam" id="PF24681">
    <property type="entry name" value="Kelch_KLHDC2_KLHL20_DRC7"/>
    <property type="match status" value="1"/>
</dbReference>
<dbReference type="InterPro" id="IPR015915">
    <property type="entry name" value="Kelch-typ_b-propeller"/>
</dbReference>
<reference evidence="5" key="1">
    <citation type="submission" date="2022-08" db="EMBL/GenBank/DDBJ databases">
        <title>Novel sulphate-reducing endosymbionts in the free-living metamonad Anaeramoeba.</title>
        <authorList>
            <person name="Jerlstrom-Hultqvist J."/>
            <person name="Cepicka I."/>
            <person name="Gallot-Lavallee L."/>
            <person name="Salas-Leiva D."/>
            <person name="Curtis B.A."/>
            <person name="Zahonova K."/>
            <person name="Pipaliya S."/>
            <person name="Dacks J."/>
            <person name="Roger A.J."/>
        </authorList>
    </citation>
    <scope>NUCLEOTIDE SEQUENCE</scope>
    <source>
        <strain evidence="5">Busselton2</strain>
    </source>
</reference>
<dbReference type="PANTHER" id="PTHR46228">
    <property type="entry name" value="KELCH DOMAIN-CONTAINING PROTEIN"/>
    <property type="match status" value="1"/>
</dbReference>
<protein>
    <submittedName>
        <fullName evidence="5">Kelch repeat domain</fullName>
    </submittedName>
</protein>
<dbReference type="Proteomes" id="UP001146793">
    <property type="component" value="Unassembled WGS sequence"/>
</dbReference>
<evidence type="ECO:0000256" key="4">
    <source>
        <dbReference type="SAM" id="SignalP"/>
    </source>
</evidence>
<keyword evidence="4" id="KW-0732">Signal</keyword>
<feature type="signal peptide" evidence="4">
    <location>
        <begin position="1"/>
        <end position="16"/>
    </location>
</feature>
<proteinExistence type="predicted"/>
<dbReference type="Gene3D" id="2.120.10.80">
    <property type="entry name" value="Kelch-type beta propeller"/>
    <property type="match status" value="2"/>
</dbReference>
<organism evidence="5 6">
    <name type="scientific">Anaeramoeba flamelloides</name>
    <dbReference type="NCBI Taxonomy" id="1746091"/>
    <lineage>
        <taxon>Eukaryota</taxon>
        <taxon>Metamonada</taxon>
        <taxon>Anaeramoebidae</taxon>
        <taxon>Anaeramoeba</taxon>
    </lineage>
</organism>
<gene>
    <name evidence="5" type="ORF">M0812_17765</name>
</gene>
<keyword evidence="2" id="KW-0677">Repeat</keyword>
<dbReference type="SUPFAM" id="SSF117281">
    <property type="entry name" value="Kelch motif"/>
    <property type="match status" value="2"/>
</dbReference>
<dbReference type="EMBL" id="JANTQA010000036">
    <property type="protein sequence ID" value="KAJ3435727.1"/>
    <property type="molecule type" value="Genomic_DNA"/>
</dbReference>
<keyword evidence="3" id="KW-0812">Transmembrane</keyword>